<keyword evidence="1" id="KW-0472">Membrane</keyword>
<evidence type="ECO:0000256" key="1">
    <source>
        <dbReference type="SAM" id="Phobius"/>
    </source>
</evidence>
<dbReference type="AlphaFoldDB" id="A0A6N9HNK6"/>
<dbReference type="RefSeq" id="WP_161028014.1">
    <property type="nucleotide sequence ID" value="NZ_WWCJ01000024.1"/>
</dbReference>
<feature type="transmembrane region" description="Helical" evidence="1">
    <location>
        <begin position="256"/>
        <end position="274"/>
    </location>
</feature>
<feature type="transmembrane region" description="Helical" evidence="1">
    <location>
        <begin position="306"/>
        <end position="325"/>
    </location>
</feature>
<gene>
    <name evidence="4" type="ORF">GTP41_23495</name>
</gene>
<dbReference type="EMBL" id="WWCJ01000024">
    <property type="protein sequence ID" value="MYN05064.1"/>
    <property type="molecule type" value="Genomic_DNA"/>
</dbReference>
<feature type="transmembrane region" description="Helical" evidence="1">
    <location>
        <begin position="165"/>
        <end position="186"/>
    </location>
</feature>
<dbReference type="InterPro" id="IPR050640">
    <property type="entry name" value="Bact_2-comp_sensor_kinase"/>
</dbReference>
<comment type="caution">
    <text evidence="4">The sequence shown here is derived from an EMBL/GenBank/DDBJ whole genome shotgun (WGS) entry which is preliminary data.</text>
</comment>
<organism evidence="4 5">
    <name type="scientific">Pseudoduganella guangdongensis</name>
    <dbReference type="NCBI Taxonomy" id="2692179"/>
    <lineage>
        <taxon>Bacteria</taxon>
        <taxon>Pseudomonadati</taxon>
        <taxon>Pseudomonadota</taxon>
        <taxon>Betaproteobacteria</taxon>
        <taxon>Burkholderiales</taxon>
        <taxon>Oxalobacteraceae</taxon>
        <taxon>Telluria group</taxon>
        <taxon>Pseudoduganella</taxon>
    </lineage>
</organism>
<evidence type="ECO:0000256" key="2">
    <source>
        <dbReference type="SAM" id="SignalP"/>
    </source>
</evidence>
<evidence type="ECO:0000313" key="4">
    <source>
        <dbReference type="EMBL" id="MYN05064.1"/>
    </source>
</evidence>
<dbReference type="Proteomes" id="UP000448575">
    <property type="component" value="Unassembled WGS sequence"/>
</dbReference>
<dbReference type="GO" id="GO:0000155">
    <property type="term" value="F:phosphorelay sensor kinase activity"/>
    <property type="evidence" value="ECO:0007669"/>
    <property type="project" value="InterPro"/>
</dbReference>
<keyword evidence="2" id="KW-0732">Signal</keyword>
<keyword evidence="5" id="KW-1185">Reference proteome</keyword>
<feature type="transmembrane region" description="Helical" evidence="1">
    <location>
        <begin position="280"/>
        <end position="299"/>
    </location>
</feature>
<feature type="signal peptide" evidence="2">
    <location>
        <begin position="1"/>
        <end position="18"/>
    </location>
</feature>
<dbReference type="PANTHER" id="PTHR34220:SF7">
    <property type="entry name" value="SENSOR HISTIDINE KINASE YPDA"/>
    <property type="match status" value="1"/>
</dbReference>
<dbReference type="InterPro" id="IPR010559">
    <property type="entry name" value="Sig_transdc_His_kin_internal"/>
</dbReference>
<feature type="transmembrane region" description="Helical" evidence="1">
    <location>
        <begin position="193"/>
        <end position="213"/>
    </location>
</feature>
<accession>A0A6N9HNK6</accession>
<sequence length="547" mass="59124">MKRPFLLCCLLVLMPLQAAGAIVLESLRFEEVGVPFADCGRVQARGGLPFSFEQLRAQKTYCLRAGFTVARQPGQPQRLGLSILAASEIYLDGVRVGVNGVPADSAPAERQGLVDYHVTLAPGQLAAGRHELVLKLSTWHGSDRIRHQFYQLAMEDAAPGAAGTILPLMLAGALALMALLFLALLLRYQRNARWGVFSALCAAASVLLVVEAWRGVTGYAYGLHLARLLAVQLLTAVFGLLLPLYFLVAYQLRRKMLAMGGLALVMAGIASSGIPFDAMAALTFSVALLASLGINLLAWRRGRGGSGAGLAVAIGALVLWLVPGAGFFSEAGFALVVFLLLFAILGQLLRQFIRDREKAMLASRLEIQLLRKSLQPHFLMNSLSLVGELVHQSPAQAEQFIEALGSEFRMLGDYASHVTIPLVRELELCHNYLAIMGMRLQRSCVLHVRGEPGALCLPPAVLLTCLENAFSHNRYRDDLAFDFSIECGEGHATLALAMPLADGRKHQGSGTGATYILHSLREAFAGMASFHSGPRDGMWRATFRVPA</sequence>
<evidence type="ECO:0000313" key="5">
    <source>
        <dbReference type="Proteomes" id="UP000448575"/>
    </source>
</evidence>
<reference evidence="4 5" key="1">
    <citation type="submission" date="2019-12" db="EMBL/GenBank/DDBJ databases">
        <title>Novel species isolated from a subtropical stream in China.</title>
        <authorList>
            <person name="Lu H."/>
        </authorList>
    </citation>
    <scope>NUCLEOTIDE SEQUENCE [LARGE SCALE GENOMIC DNA]</scope>
    <source>
        <strain evidence="4 5">DS3</strain>
    </source>
</reference>
<keyword evidence="1" id="KW-1133">Transmembrane helix</keyword>
<keyword evidence="1" id="KW-0812">Transmembrane</keyword>
<dbReference type="GO" id="GO:0016020">
    <property type="term" value="C:membrane"/>
    <property type="evidence" value="ECO:0007669"/>
    <property type="project" value="InterPro"/>
</dbReference>
<name>A0A6N9HNK6_9BURK</name>
<protein>
    <recommendedName>
        <fullName evidence="3">Signal transduction histidine kinase internal region domain-containing protein</fullName>
    </recommendedName>
</protein>
<evidence type="ECO:0000259" key="3">
    <source>
        <dbReference type="Pfam" id="PF06580"/>
    </source>
</evidence>
<dbReference type="Pfam" id="PF06580">
    <property type="entry name" value="His_kinase"/>
    <property type="match status" value="1"/>
</dbReference>
<feature type="transmembrane region" description="Helical" evidence="1">
    <location>
        <begin position="331"/>
        <end position="349"/>
    </location>
</feature>
<feature type="transmembrane region" description="Helical" evidence="1">
    <location>
        <begin position="225"/>
        <end position="249"/>
    </location>
</feature>
<dbReference type="PANTHER" id="PTHR34220">
    <property type="entry name" value="SENSOR HISTIDINE KINASE YPDA"/>
    <property type="match status" value="1"/>
</dbReference>
<feature type="domain" description="Signal transduction histidine kinase internal region" evidence="3">
    <location>
        <begin position="366"/>
        <end position="442"/>
    </location>
</feature>
<proteinExistence type="predicted"/>
<feature type="chain" id="PRO_5026866779" description="Signal transduction histidine kinase internal region domain-containing protein" evidence="2">
    <location>
        <begin position="19"/>
        <end position="547"/>
    </location>
</feature>